<dbReference type="Gene3D" id="3.60.15.10">
    <property type="entry name" value="Ribonuclease Z/Hydroxyacylglutathione hydrolase-like"/>
    <property type="match status" value="1"/>
</dbReference>
<dbReference type="AlphaFoldDB" id="A0A7S4CJD7"/>
<dbReference type="PANTHER" id="PTHR43717">
    <property type="entry name" value="ANAEROBIC NITRIC OXIDE REDUCTASE FLAVORUBREDOXIN"/>
    <property type="match status" value="1"/>
</dbReference>
<accession>A0A7S4CJD7</accession>
<feature type="domain" description="Flavodoxin-like" evidence="1">
    <location>
        <begin position="214"/>
        <end position="352"/>
    </location>
</feature>
<reference evidence="2" key="1">
    <citation type="submission" date="2021-01" db="EMBL/GenBank/DDBJ databases">
        <authorList>
            <person name="Corre E."/>
            <person name="Pelletier E."/>
            <person name="Niang G."/>
            <person name="Scheremetjew M."/>
            <person name="Finn R."/>
            <person name="Kale V."/>
            <person name="Holt S."/>
            <person name="Cochrane G."/>
            <person name="Meng A."/>
            <person name="Brown T."/>
            <person name="Cohen L."/>
        </authorList>
    </citation>
    <scope>NUCLEOTIDE SEQUENCE</scope>
    <source>
        <strain evidence="2">CCMP1594</strain>
    </source>
</reference>
<organism evidence="2">
    <name type="scientific">Eutreptiella gymnastica</name>
    <dbReference type="NCBI Taxonomy" id="73025"/>
    <lineage>
        <taxon>Eukaryota</taxon>
        <taxon>Discoba</taxon>
        <taxon>Euglenozoa</taxon>
        <taxon>Euglenida</taxon>
        <taxon>Spirocuta</taxon>
        <taxon>Euglenophyceae</taxon>
        <taxon>Eutreptiales</taxon>
        <taxon>Eutreptiaceae</taxon>
        <taxon>Eutreptiella</taxon>
    </lineage>
</organism>
<dbReference type="InterPro" id="IPR036866">
    <property type="entry name" value="RibonucZ/Hydroxyglut_hydro"/>
</dbReference>
<protein>
    <recommendedName>
        <fullName evidence="1">Flavodoxin-like domain-containing protein</fullName>
    </recommendedName>
</protein>
<dbReference type="GO" id="GO:0016491">
    <property type="term" value="F:oxidoreductase activity"/>
    <property type="evidence" value="ECO:0007669"/>
    <property type="project" value="InterPro"/>
</dbReference>
<name>A0A7S4CJD7_9EUGL</name>
<dbReference type="Gene3D" id="3.40.50.360">
    <property type="match status" value="1"/>
</dbReference>
<dbReference type="PIRSF" id="PIRSF005243">
    <property type="entry name" value="ROO"/>
    <property type="match status" value="1"/>
</dbReference>
<dbReference type="InterPro" id="IPR016440">
    <property type="entry name" value="Rubredoxin-O_OxRdtase"/>
</dbReference>
<dbReference type="Pfam" id="PF00258">
    <property type="entry name" value="Flavodoxin_1"/>
    <property type="match status" value="1"/>
</dbReference>
<gene>
    <name evidence="2" type="ORF">EGYM00163_LOCUS9885</name>
</gene>
<dbReference type="SMART" id="SM00849">
    <property type="entry name" value="Lactamase_B"/>
    <property type="match status" value="1"/>
</dbReference>
<dbReference type="GO" id="GO:0009055">
    <property type="term" value="F:electron transfer activity"/>
    <property type="evidence" value="ECO:0007669"/>
    <property type="project" value="InterPro"/>
</dbReference>
<sequence>MAEKITLVDTVKKDFHEELMSRIRSVVDPEKIDIVVSLHAEMDHSGCLPQVIKEVKPSKTYSSIVGKETLATHFYEPEIADIIALPDGSTLDLGNMQLEFLHTAMVHWPDSMMGILRCDGVLFSQDGFGLHIATSQRFDDELPLHDLERAAAAYYANILLPFAHIMTKATTKLKSLLPDVKMIVPSHGPMWRTNREWIMDKYLQWSAQKPTLKAVVLYDTMWGSVDKMARAIADGMAQGGVEVRLMRARENYRSDVIAELLTAGAFVVGSSTLNRGLLPTIADKLQYVKGLKPKKKIGAAFGSYGWGGGATKQLEQQLKDIGIKVVADAININYVPNGDALGQCRESGLRLAAALKQHCGVPDSRL</sequence>
<dbReference type="InterPro" id="IPR008254">
    <property type="entry name" value="Flavodoxin/NO_synth"/>
</dbReference>
<dbReference type="InterPro" id="IPR045761">
    <property type="entry name" value="ODP_dom"/>
</dbReference>
<evidence type="ECO:0000313" key="2">
    <source>
        <dbReference type="EMBL" id="CAE0798764.1"/>
    </source>
</evidence>
<dbReference type="PROSITE" id="PS50902">
    <property type="entry name" value="FLAVODOXIN_LIKE"/>
    <property type="match status" value="1"/>
</dbReference>
<dbReference type="SUPFAM" id="SSF52218">
    <property type="entry name" value="Flavoproteins"/>
    <property type="match status" value="1"/>
</dbReference>
<dbReference type="CDD" id="cd07709">
    <property type="entry name" value="flavodiiron_proteins_MBL-fold"/>
    <property type="match status" value="1"/>
</dbReference>
<dbReference type="SUPFAM" id="SSF56281">
    <property type="entry name" value="Metallo-hydrolase/oxidoreductase"/>
    <property type="match status" value="1"/>
</dbReference>
<dbReference type="GO" id="GO:0010181">
    <property type="term" value="F:FMN binding"/>
    <property type="evidence" value="ECO:0007669"/>
    <property type="project" value="InterPro"/>
</dbReference>
<evidence type="ECO:0000259" key="1">
    <source>
        <dbReference type="PROSITE" id="PS50902"/>
    </source>
</evidence>
<proteinExistence type="predicted"/>
<dbReference type="GO" id="GO:0046872">
    <property type="term" value="F:metal ion binding"/>
    <property type="evidence" value="ECO:0007669"/>
    <property type="project" value="InterPro"/>
</dbReference>
<dbReference type="Pfam" id="PF19583">
    <property type="entry name" value="ODP"/>
    <property type="match status" value="1"/>
</dbReference>
<dbReference type="InterPro" id="IPR001279">
    <property type="entry name" value="Metallo-B-lactamas"/>
</dbReference>
<dbReference type="InterPro" id="IPR029039">
    <property type="entry name" value="Flavoprotein-like_sf"/>
</dbReference>
<dbReference type="EMBL" id="HBJA01030090">
    <property type="protein sequence ID" value="CAE0798764.1"/>
    <property type="molecule type" value="Transcribed_RNA"/>
</dbReference>
<dbReference type="PANTHER" id="PTHR43717:SF1">
    <property type="entry name" value="ANAEROBIC NITRIC OXIDE REDUCTASE FLAVORUBREDOXIN"/>
    <property type="match status" value="1"/>
</dbReference>